<reference evidence="2" key="1">
    <citation type="submission" date="2015-11" db="EMBL/GenBank/DDBJ databases">
        <title>De novo transcriptome assembly of four potential Pierce s Disease insect vectors from Arizona vineyards.</title>
        <authorList>
            <person name="Tassone E.E."/>
        </authorList>
    </citation>
    <scope>NUCLEOTIDE SEQUENCE</scope>
</reference>
<dbReference type="EMBL" id="GECU01026627">
    <property type="protein sequence ID" value="JAS81079.1"/>
    <property type="molecule type" value="Transcribed_RNA"/>
</dbReference>
<protein>
    <submittedName>
        <fullName evidence="2">Uncharacterized protein</fullName>
    </submittedName>
</protein>
<accession>A0A1B6I2D2</accession>
<evidence type="ECO:0000313" key="2">
    <source>
        <dbReference type="EMBL" id="JAS81079.1"/>
    </source>
</evidence>
<proteinExistence type="predicted"/>
<evidence type="ECO:0000256" key="1">
    <source>
        <dbReference type="SAM" id="MobiDB-lite"/>
    </source>
</evidence>
<feature type="region of interest" description="Disordered" evidence="1">
    <location>
        <begin position="1"/>
        <end position="22"/>
    </location>
</feature>
<feature type="non-terminal residue" evidence="2">
    <location>
        <position position="121"/>
    </location>
</feature>
<sequence length="121" mass="13670">HEQGMQEPAEAHLAEDEPQTDDVYQGARELYPDACVEEVDLNQPVCTDAERVDLQVREVDRAKRAQVEGNQHCDVPVAARRVEEEVSEDRLLQEDQIHDLERVADLVVFVYFSVAAAAVEL</sequence>
<organism evidence="2">
    <name type="scientific">Homalodisca liturata</name>
    <dbReference type="NCBI Taxonomy" id="320908"/>
    <lineage>
        <taxon>Eukaryota</taxon>
        <taxon>Metazoa</taxon>
        <taxon>Ecdysozoa</taxon>
        <taxon>Arthropoda</taxon>
        <taxon>Hexapoda</taxon>
        <taxon>Insecta</taxon>
        <taxon>Pterygota</taxon>
        <taxon>Neoptera</taxon>
        <taxon>Paraneoptera</taxon>
        <taxon>Hemiptera</taxon>
        <taxon>Auchenorrhyncha</taxon>
        <taxon>Membracoidea</taxon>
        <taxon>Cicadellidae</taxon>
        <taxon>Cicadellinae</taxon>
        <taxon>Proconiini</taxon>
        <taxon>Homalodisca</taxon>
    </lineage>
</organism>
<gene>
    <name evidence="2" type="ORF">g.55750</name>
</gene>
<name>A0A1B6I2D2_9HEMI</name>
<dbReference type="AlphaFoldDB" id="A0A1B6I2D2"/>
<feature type="non-terminal residue" evidence="2">
    <location>
        <position position="1"/>
    </location>
</feature>
<feature type="compositionally biased region" description="Basic and acidic residues" evidence="1">
    <location>
        <begin position="1"/>
        <end position="15"/>
    </location>
</feature>